<name>A0A1F5SER8_9BACT</name>
<dbReference type="SUPFAM" id="SSF53756">
    <property type="entry name" value="UDP-Glycosyltransferase/glycogen phosphorylase"/>
    <property type="match status" value="1"/>
</dbReference>
<dbReference type="STRING" id="1797994.A2227_04595"/>
<gene>
    <name evidence="2" type="ORF">A2227_04595</name>
</gene>
<comment type="caution">
    <text evidence="2">The sequence shown here is derived from an EMBL/GenBank/DDBJ whole genome shotgun (WGS) entry which is preliminary data.</text>
</comment>
<evidence type="ECO:0000259" key="1">
    <source>
        <dbReference type="Pfam" id="PF00534"/>
    </source>
</evidence>
<dbReference type="GO" id="GO:0016757">
    <property type="term" value="F:glycosyltransferase activity"/>
    <property type="evidence" value="ECO:0007669"/>
    <property type="project" value="InterPro"/>
</dbReference>
<accession>A0A1F5SER8</accession>
<dbReference type="EMBL" id="MFGB01000025">
    <property type="protein sequence ID" value="OGF24943.1"/>
    <property type="molecule type" value="Genomic_DNA"/>
</dbReference>
<dbReference type="PANTHER" id="PTHR45947:SF3">
    <property type="entry name" value="SULFOQUINOVOSYL TRANSFERASE SQD2"/>
    <property type="match status" value="1"/>
</dbReference>
<dbReference type="InterPro" id="IPR050194">
    <property type="entry name" value="Glycosyltransferase_grp1"/>
</dbReference>
<protein>
    <recommendedName>
        <fullName evidence="1">Glycosyl transferase family 1 domain-containing protein</fullName>
    </recommendedName>
</protein>
<dbReference type="Pfam" id="PF00534">
    <property type="entry name" value="Glycos_transf_1"/>
    <property type="match status" value="1"/>
</dbReference>
<organism evidence="2 3">
    <name type="scientific">Candidatus Falkowbacteria bacterium RIFOXYA2_FULL_47_19</name>
    <dbReference type="NCBI Taxonomy" id="1797994"/>
    <lineage>
        <taxon>Bacteria</taxon>
        <taxon>Candidatus Falkowiibacteriota</taxon>
    </lineage>
</organism>
<feature type="domain" description="Glycosyl transferase family 1" evidence="1">
    <location>
        <begin position="154"/>
        <end position="298"/>
    </location>
</feature>
<dbReference type="Proteomes" id="UP000178367">
    <property type="component" value="Unassembled WGS sequence"/>
</dbReference>
<dbReference type="InterPro" id="IPR001296">
    <property type="entry name" value="Glyco_trans_1"/>
</dbReference>
<dbReference type="Gene3D" id="3.40.50.2000">
    <property type="entry name" value="Glycogen Phosphorylase B"/>
    <property type="match status" value="1"/>
</dbReference>
<dbReference type="AlphaFoldDB" id="A0A1F5SER8"/>
<evidence type="ECO:0000313" key="2">
    <source>
        <dbReference type="EMBL" id="OGF24943.1"/>
    </source>
</evidence>
<reference evidence="2 3" key="1">
    <citation type="journal article" date="2016" name="Nat. Commun.">
        <title>Thousands of microbial genomes shed light on interconnected biogeochemical processes in an aquifer system.</title>
        <authorList>
            <person name="Anantharaman K."/>
            <person name="Brown C.T."/>
            <person name="Hug L.A."/>
            <person name="Sharon I."/>
            <person name="Castelle C.J."/>
            <person name="Probst A.J."/>
            <person name="Thomas B.C."/>
            <person name="Singh A."/>
            <person name="Wilkins M.J."/>
            <person name="Karaoz U."/>
            <person name="Brodie E.L."/>
            <person name="Williams K.H."/>
            <person name="Hubbard S.S."/>
            <person name="Banfield J.F."/>
        </authorList>
    </citation>
    <scope>NUCLEOTIDE SEQUENCE [LARGE SCALE GENOMIC DNA]</scope>
</reference>
<dbReference type="PANTHER" id="PTHR45947">
    <property type="entry name" value="SULFOQUINOVOSYL TRANSFERASE SQD2"/>
    <property type="match status" value="1"/>
</dbReference>
<dbReference type="CDD" id="cd03801">
    <property type="entry name" value="GT4_PimA-like"/>
    <property type="match status" value="1"/>
</dbReference>
<evidence type="ECO:0000313" key="3">
    <source>
        <dbReference type="Proteomes" id="UP000178367"/>
    </source>
</evidence>
<proteinExistence type="predicted"/>
<sequence length="381" mass="42892">MKIAVLHAYPPEPDGLSIQGYLLYRGLKKIGIDCMPCHYNPSFQKQWVLSAYKPDVAIGIGSWTYTPNIVTSPQNNGVTPIPWFVANGWVANYHKILSELPLGFTTSQWVKDTFKRDGVDVKNYKVLPIGFDPEEIKPIPRTDPKIVCLREMLGVQPHEKMILTVGGDATSKGAQEMFKALAEIDKDFKDWKYVIKASESECAEGHNEEEDNLIDELELDRGKIVRLSGMYSHDFMAYLLSACDIYAAPSRLEGFGMIQMEANACGRPVISINVGGPVDTIVHGRTGFLAEVGETVKLHEEFAYEWMGFDADYKIKFDKPKVFAYRASIPDLVKYTKQLLTDDKLREEMGQNGYEHAMQNFQYPDVAKKAVGMIQETLGIE</sequence>